<comment type="caution">
    <text evidence="3">The sequence shown here is derived from an EMBL/GenBank/DDBJ whole genome shotgun (WGS) entry which is preliminary data.</text>
</comment>
<feature type="compositionally biased region" description="Low complexity" evidence="1">
    <location>
        <begin position="54"/>
        <end position="75"/>
    </location>
</feature>
<keyword evidence="2" id="KW-0812">Transmembrane</keyword>
<evidence type="ECO:0000313" key="3">
    <source>
        <dbReference type="EMBL" id="OGY78468.1"/>
    </source>
</evidence>
<feature type="transmembrane region" description="Helical" evidence="2">
    <location>
        <begin position="137"/>
        <end position="157"/>
    </location>
</feature>
<evidence type="ECO:0000256" key="1">
    <source>
        <dbReference type="SAM" id="MobiDB-lite"/>
    </source>
</evidence>
<feature type="transmembrane region" description="Helical" evidence="2">
    <location>
        <begin position="217"/>
        <end position="238"/>
    </location>
</feature>
<dbReference type="STRING" id="1798540.A3B74_02110"/>
<evidence type="ECO:0000313" key="4">
    <source>
        <dbReference type="Proteomes" id="UP000177165"/>
    </source>
</evidence>
<feature type="transmembrane region" description="Helical" evidence="2">
    <location>
        <begin position="177"/>
        <end position="205"/>
    </location>
</feature>
<protein>
    <submittedName>
        <fullName evidence="3">Uncharacterized protein</fullName>
    </submittedName>
</protein>
<feature type="region of interest" description="Disordered" evidence="1">
    <location>
        <begin position="21"/>
        <end position="75"/>
    </location>
</feature>
<keyword evidence="2" id="KW-1133">Transmembrane helix</keyword>
<proteinExistence type="predicted"/>
<dbReference type="EMBL" id="MHKB01000015">
    <property type="protein sequence ID" value="OGY78468.1"/>
    <property type="molecule type" value="Genomic_DNA"/>
</dbReference>
<name>A0A1G2ANI1_9BACT</name>
<reference evidence="3 4" key="1">
    <citation type="journal article" date="2016" name="Nat. Commun.">
        <title>Thousands of microbial genomes shed light on interconnected biogeochemical processes in an aquifer system.</title>
        <authorList>
            <person name="Anantharaman K."/>
            <person name="Brown C.T."/>
            <person name="Hug L.A."/>
            <person name="Sharon I."/>
            <person name="Castelle C.J."/>
            <person name="Probst A.J."/>
            <person name="Thomas B.C."/>
            <person name="Singh A."/>
            <person name="Wilkins M.J."/>
            <person name="Karaoz U."/>
            <person name="Brodie E.L."/>
            <person name="Williams K.H."/>
            <person name="Hubbard S.S."/>
            <person name="Banfield J.F."/>
        </authorList>
    </citation>
    <scope>NUCLEOTIDE SEQUENCE [LARGE SCALE GENOMIC DNA]</scope>
</reference>
<accession>A0A1G2ANI1</accession>
<dbReference type="Proteomes" id="UP000177165">
    <property type="component" value="Unassembled WGS sequence"/>
</dbReference>
<evidence type="ECO:0000256" key="2">
    <source>
        <dbReference type="SAM" id="Phobius"/>
    </source>
</evidence>
<organism evidence="3 4">
    <name type="scientific">Candidatus Kerfeldbacteria bacterium RIFCSPHIGHO2_02_FULL_42_14</name>
    <dbReference type="NCBI Taxonomy" id="1798540"/>
    <lineage>
        <taxon>Bacteria</taxon>
        <taxon>Candidatus Kerfeldiibacteriota</taxon>
    </lineage>
</organism>
<gene>
    <name evidence="3" type="ORF">A3B74_02110</name>
</gene>
<keyword evidence="2" id="KW-0472">Membrane</keyword>
<dbReference type="AlphaFoldDB" id="A0A1G2ANI1"/>
<sequence length="244" mass="26111">MSAEAAENLQSMPVLPAAYQAQAARQLSREKQGRRLSAVPAPLGLDYGGAGMPSAESDAAEASNEASSATSAEGALDQKPVIQGAQLQQALRRSLGQRTKLAREGSEGAEEESKKGAVSDATATGVRLLTDNALTWCFRYCATFEPFGIVLVVLPYLNFHFCQAHLRGSQWFRKFKLWEIVVFILLDLLVIGIIASIFMLVILVVESAQKKAEITWRLIMGLVTGGISGLSGAAGSILGEELTQ</sequence>